<gene>
    <name evidence="2" type="ORF">CLUP02_13643</name>
</gene>
<evidence type="ECO:0000313" key="2">
    <source>
        <dbReference type="EMBL" id="UQC88121.1"/>
    </source>
</evidence>
<sequence length="246" mass="26601">MCREPVVGHGWPMGVYLGSSYGFAALCHAMVNDPSKGPLILHGYGVGCTATPTPTTGAWGVVGMGAWRWEMVKIHWNGDTVSAALYRGKVPQLQSRKEVLVVGYSQVRSLASPLPAYVIITGRLVLTLAHCLHRLGTLVLRGDPDAWVIIFGFRQAKGSQPATLLTGLGFAVAIYFIVSVCLLFISLLHFVPLLLRTEYSTSITKPPPPGIKYGYLFAPASPSLQDAKTPVSPTLDWLQYPADEPP</sequence>
<keyword evidence="3" id="KW-1185">Reference proteome</keyword>
<reference evidence="2" key="1">
    <citation type="journal article" date="2021" name="Mol. Plant Microbe Interact.">
        <title>Complete Genome Sequence of the Plant-Pathogenic Fungus Colletotrichum lupini.</title>
        <authorList>
            <person name="Baroncelli R."/>
            <person name="Pensec F."/>
            <person name="Da Lio D."/>
            <person name="Boufleur T."/>
            <person name="Vicente I."/>
            <person name="Sarrocco S."/>
            <person name="Picot A."/>
            <person name="Baraldi E."/>
            <person name="Sukno S."/>
            <person name="Thon M."/>
            <person name="Le Floch G."/>
        </authorList>
    </citation>
    <scope>NUCLEOTIDE SEQUENCE</scope>
    <source>
        <strain evidence="2">IMI 504893</strain>
    </source>
</reference>
<dbReference type="GeneID" id="73347591"/>
<dbReference type="Proteomes" id="UP000830671">
    <property type="component" value="Chromosome 7"/>
</dbReference>
<dbReference type="AlphaFoldDB" id="A0A9Q8T4P2"/>
<proteinExistence type="predicted"/>
<name>A0A9Q8T4P2_9PEZI</name>
<feature type="transmembrane region" description="Helical" evidence="1">
    <location>
        <begin position="164"/>
        <end position="195"/>
    </location>
</feature>
<organism evidence="2 3">
    <name type="scientific">Colletotrichum lupini</name>
    <dbReference type="NCBI Taxonomy" id="145971"/>
    <lineage>
        <taxon>Eukaryota</taxon>
        <taxon>Fungi</taxon>
        <taxon>Dikarya</taxon>
        <taxon>Ascomycota</taxon>
        <taxon>Pezizomycotina</taxon>
        <taxon>Sordariomycetes</taxon>
        <taxon>Hypocreomycetidae</taxon>
        <taxon>Glomerellales</taxon>
        <taxon>Glomerellaceae</taxon>
        <taxon>Colletotrichum</taxon>
        <taxon>Colletotrichum acutatum species complex</taxon>
    </lineage>
</organism>
<accession>A0A9Q8T4P2</accession>
<dbReference type="KEGG" id="clup:CLUP02_13643"/>
<dbReference type="EMBL" id="CP019479">
    <property type="protein sequence ID" value="UQC88121.1"/>
    <property type="molecule type" value="Genomic_DNA"/>
</dbReference>
<keyword evidence="1" id="KW-0472">Membrane</keyword>
<evidence type="ECO:0000256" key="1">
    <source>
        <dbReference type="SAM" id="Phobius"/>
    </source>
</evidence>
<evidence type="ECO:0000313" key="3">
    <source>
        <dbReference type="Proteomes" id="UP000830671"/>
    </source>
</evidence>
<protein>
    <submittedName>
        <fullName evidence="2">Uncharacterized protein</fullName>
    </submittedName>
</protein>
<keyword evidence="1" id="KW-0812">Transmembrane</keyword>
<dbReference type="RefSeq" id="XP_049149727.1">
    <property type="nucleotide sequence ID" value="XM_049292581.1"/>
</dbReference>
<keyword evidence="1" id="KW-1133">Transmembrane helix</keyword>